<evidence type="ECO:0000313" key="2">
    <source>
        <dbReference type="Proteomes" id="UP000267027"/>
    </source>
</evidence>
<dbReference type="AlphaFoldDB" id="A0A0R3PP76"/>
<evidence type="ECO:0000313" key="3">
    <source>
        <dbReference type="WBParaSite" id="ACOC_0000696701-mRNA-1"/>
    </source>
</evidence>
<organism evidence="3">
    <name type="scientific">Angiostrongylus costaricensis</name>
    <name type="common">Nematode worm</name>
    <dbReference type="NCBI Taxonomy" id="334426"/>
    <lineage>
        <taxon>Eukaryota</taxon>
        <taxon>Metazoa</taxon>
        <taxon>Ecdysozoa</taxon>
        <taxon>Nematoda</taxon>
        <taxon>Chromadorea</taxon>
        <taxon>Rhabditida</taxon>
        <taxon>Rhabditina</taxon>
        <taxon>Rhabditomorpha</taxon>
        <taxon>Strongyloidea</taxon>
        <taxon>Metastrongylidae</taxon>
        <taxon>Angiostrongylus</taxon>
    </lineage>
</organism>
<dbReference type="EMBL" id="UYYA01003993">
    <property type="protein sequence ID" value="VDM58553.1"/>
    <property type="molecule type" value="Genomic_DNA"/>
</dbReference>
<sequence>MRYLITVPACLNATEHALKCITLNGINDKNERVRVAAFQMLNMLKGHRYIRVIILARLQVETSESVRREIVPVIFKVCKYLFDLLEEFTALLSVFSHSFRIVDVQTRMKECDA</sequence>
<gene>
    <name evidence="1" type="ORF">ACOC_LOCUS6968</name>
</gene>
<protein>
    <submittedName>
        <fullName evidence="3">Adaptin_N domain-containing protein</fullName>
    </submittedName>
</protein>
<evidence type="ECO:0000313" key="1">
    <source>
        <dbReference type="EMBL" id="VDM58553.1"/>
    </source>
</evidence>
<proteinExistence type="predicted"/>
<accession>A0A0R3PP76</accession>
<dbReference type="WBParaSite" id="ACOC_0000696701-mRNA-1">
    <property type="protein sequence ID" value="ACOC_0000696701-mRNA-1"/>
    <property type="gene ID" value="ACOC_0000696701"/>
</dbReference>
<reference evidence="3" key="1">
    <citation type="submission" date="2017-02" db="UniProtKB">
        <authorList>
            <consortium name="WormBaseParasite"/>
        </authorList>
    </citation>
    <scope>IDENTIFICATION</scope>
</reference>
<dbReference type="Proteomes" id="UP000267027">
    <property type="component" value="Unassembled WGS sequence"/>
</dbReference>
<keyword evidence="2" id="KW-1185">Reference proteome</keyword>
<reference evidence="1 2" key="2">
    <citation type="submission" date="2018-11" db="EMBL/GenBank/DDBJ databases">
        <authorList>
            <consortium name="Pathogen Informatics"/>
        </authorList>
    </citation>
    <scope>NUCLEOTIDE SEQUENCE [LARGE SCALE GENOMIC DNA]</scope>
    <source>
        <strain evidence="1 2">Costa Rica</strain>
    </source>
</reference>
<dbReference type="STRING" id="334426.A0A0R3PP76"/>
<dbReference type="OrthoDB" id="10062843at2759"/>
<name>A0A0R3PP76_ANGCS</name>